<evidence type="ECO:0000313" key="3">
    <source>
        <dbReference type="EMBL" id="KAL1893546.1"/>
    </source>
</evidence>
<feature type="region of interest" description="Disordered" evidence="1">
    <location>
        <begin position="1"/>
        <end position="139"/>
    </location>
</feature>
<feature type="domain" description="SMODS and SLOG-associating 2TM effector" evidence="2">
    <location>
        <begin position="206"/>
        <end position="329"/>
    </location>
</feature>
<dbReference type="Pfam" id="PF18142">
    <property type="entry name" value="SLATT_fungal"/>
    <property type="match status" value="1"/>
</dbReference>
<feature type="compositionally biased region" description="Low complexity" evidence="1">
    <location>
        <begin position="117"/>
        <end position="126"/>
    </location>
</feature>
<dbReference type="PANTHER" id="PTHR38793">
    <property type="entry name" value="SLATT_FUNGAL DOMAIN-CONTAINING PROTEIN-RELATED"/>
    <property type="match status" value="1"/>
</dbReference>
<dbReference type="EMBL" id="JAWCUI010000037">
    <property type="protein sequence ID" value="KAL1893546.1"/>
    <property type="molecule type" value="Genomic_DNA"/>
</dbReference>
<dbReference type="NCBIfam" id="NF033635">
    <property type="entry name" value="SLATT_fungal"/>
    <property type="match status" value="1"/>
</dbReference>
<protein>
    <recommendedName>
        <fullName evidence="2">SMODS and SLOG-associating 2TM effector domain-containing protein</fullName>
    </recommendedName>
</protein>
<dbReference type="InterPro" id="IPR041622">
    <property type="entry name" value="SLATT_fungi"/>
</dbReference>
<comment type="caution">
    <text evidence="3">The sequence shown here is derived from an EMBL/GenBank/DDBJ whole genome shotgun (WGS) entry which is preliminary data.</text>
</comment>
<feature type="region of interest" description="Disordered" evidence="1">
    <location>
        <begin position="330"/>
        <end position="435"/>
    </location>
</feature>
<sequence length="435" mass="45436">MSSPGDTFHDTSEQTPLLPDNNADEAQPEQAPQRSFLPSIMNWRNLAHGHCKPPKPPPISIPKEPDHEDQHPPSISESSSTGLPNNNEGYGKPNNSNGSDTGAADGPSDDTNDNGESTTAADSAPPTTGPWGDPAGLDMRRANDENVLLFREAIGIPTSSTRPNTPASEMCHSPHHGPNHNDGGDPESGGPSLDQSREHATGIYARIIQEKKAKVWQSTLLNGILNACHVAQILVGAVLTTLGPNAQNHSVAITVLGATNTVLAGVFVLMKGQGLPDRLHKNALAFRRVQDWVEETDALLVAGVVGRDRREVGLLVETAFQRYNAAVANEQSSWPDPTKLPADGATSSGVASREIVTVPTGAGTGTRAVPSTPVPVPVPATSAQNELLVDIGTPGGDGGPGKSPSNVQTASVSSSYKSDNLNQDGGASRTSTTHE</sequence>
<feature type="region of interest" description="Disordered" evidence="1">
    <location>
        <begin position="155"/>
        <end position="196"/>
    </location>
</feature>
<evidence type="ECO:0000256" key="1">
    <source>
        <dbReference type="SAM" id="MobiDB-lite"/>
    </source>
</evidence>
<organism evidence="3 4">
    <name type="scientific">Sporothrix stenoceras</name>
    <dbReference type="NCBI Taxonomy" id="5173"/>
    <lineage>
        <taxon>Eukaryota</taxon>
        <taxon>Fungi</taxon>
        <taxon>Dikarya</taxon>
        <taxon>Ascomycota</taxon>
        <taxon>Pezizomycotina</taxon>
        <taxon>Sordariomycetes</taxon>
        <taxon>Sordariomycetidae</taxon>
        <taxon>Ophiostomatales</taxon>
        <taxon>Ophiostomataceae</taxon>
        <taxon>Sporothrix</taxon>
    </lineage>
</organism>
<reference evidence="3 4" key="1">
    <citation type="journal article" date="2024" name="IMA Fungus">
        <title>IMA Genome - F19 : A genome assembly and annotation guide to empower mycologists, including annotated draft genome sequences of Ceratocystis pirilliformis, Diaporthe australafricana, Fusarium ophioides, Paecilomyces lecythidis, and Sporothrix stenoceras.</title>
        <authorList>
            <person name="Aylward J."/>
            <person name="Wilson A.M."/>
            <person name="Visagie C.M."/>
            <person name="Spraker J."/>
            <person name="Barnes I."/>
            <person name="Buitendag C."/>
            <person name="Ceriani C."/>
            <person name="Del Mar Angel L."/>
            <person name="du Plessis D."/>
            <person name="Fuchs T."/>
            <person name="Gasser K."/>
            <person name="Kramer D."/>
            <person name="Li W."/>
            <person name="Munsamy K."/>
            <person name="Piso A."/>
            <person name="Price J.L."/>
            <person name="Sonnekus B."/>
            <person name="Thomas C."/>
            <person name="van der Nest A."/>
            <person name="van Dijk A."/>
            <person name="van Heerden A."/>
            <person name="van Vuuren N."/>
            <person name="Yilmaz N."/>
            <person name="Duong T.A."/>
            <person name="van der Merwe N.A."/>
            <person name="Wingfield M.J."/>
            <person name="Wingfield B.D."/>
        </authorList>
    </citation>
    <scope>NUCLEOTIDE SEQUENCE [LARGE SCALE GENOMIC DNA]</scope>
    <source>
        <strain evidence="3 4">CMW 5346</strain>
    </source>
</reference>
<feature type="compositionally biased region" description="Polar residues" evidence="1">
    <location>
        <begin position="403"/>
        <end position="435"/>
    </location>
</feature>
<gene>
    <name evidence="3" type="ORF">Sste5346_006376</name>
</gene>
<proteinExistence type="predicted"/>
<evidence type="ECO:0000259" key="2">
    <source>
        <dbReference type="Pfam" id="PF18142"/>
    </source>
</evidence>
<name>A0ABR3Z038_9PEZI</name>
<feature type="compositionally biased region" description="Polar residues" evidence="1">
    <location>
        <begin position="73"/>
        <end position="100"/>
    </location>
</feature>
<feature type="compositionally biased region" description="Polar residues" evidence="1">
    <location>
        <begin position="157"/>
        <end position="167"/>
    </location>
</feature>
<keyword evidence="4" id="KW-1185">Reference proteome</keyword>
<dbReference type="PANTHER" id="PTHR38793:SF3">
    <property type="entry name" value="SMODS AND SLOG-ASSOCIATING 2TM EFFECTOR DOMAIN-CONTAINING PROTEIN"/>
    <property type="match status" value="1"/>
</dbReference>
<dbReference type="Proteomes" id="UP001583186">
    <property type="component" value="Unassembled WGS sequence"/>
</dbReference>
<evidence type="ECO:0000313" key="4">
    <source>
        <dbReference type="Proteomes" id="UP001583186"/>
    </source>
</evidence>
<accession>A0ABR3Z038</accession>